<accession>A0A2V4BPR7</accession>
<gene>
    <name evidence="3" type="ORF">DMB65_09845</name>
</gene>
<evidence type="ECO:0000259" key="2">
    <source>
        <dbReference type="Pfam" id="PF18870"/>
    </source>
</evidence>
<name>A0A2V4BPR7_9FLAO</name>
<organism evidence="3 4">
    <name type="scientific">Flavobacterium cheongpyeongense</name>
    <dbReference type="NCBI Taxonomy" id="2212651"/>
    <lineage>
        <taxon>Bacteria</taxon>
        <taxon>Pseudomonadati</taxon>
        <taxon>Bacteroidota</taxon>
        <taxon>Flavobacteriia</taxon>
        <taxon>Flavobacteriales</taxon>
        <taxon>Flavobacteriaceae</taxon>
        <taxon>Flavobacterium</taxon>
    </lineage>
</organism>
<evidence type="ECO:0000313" key="4">
    <source>
        <dbReference type="Proteomes" id="UP000247903"/>
    </source>
</evidence>
<dbReference type="InterPro" id="IPR014914">
    <property type="entry name" value="RES_dom"/>
</dbReference>
<dbReference type="Pfam" id="PF08808">
    <property type="entry name" value="RES"/>
    <property type="match status" value="1"/>
</dbReference>
<dbReference type="Pfam" id="PF18870">
    <property type="entry name" value="HEPN_RES_NTD1"/>
    <property type="match status" value="1"/>
</dbReference>
<protein>
    <submittedName>
        <fullName evidence="3">RES domain-containing protein</fullName>
    </submittedName>
</protein>
<comment type="caution">
    <text evidence="3">The sequence shown here is derived from an EMBL/GenBank/DDBJ whole genome shotgun (WGS) entry which is preliminary data.</text>
</comment>
<evidence type="ECO:0000313" key="3">
    <source>
        <dbReference type="EMBL" id="PXY40871.1"/>
    </source>
</evidence>
<dbReference type="OrthoDB" id="648213at2"/>
<dbReference type="InterPro" id="IPR041206">
    <property type="entry name" value="HEPN/RES_NTD1"/>
</dbReference>
<proteinExistence type="predicted"/>
<dbReference type="AlphaFoldDB" id="A0A2V4BPR7"/>
<sequence>MSGVMEEAMRFEDLGLESVPDKNVCLNHFDQKPIKNFIRRNADMGYCDYCNKNKSVIALEDLMVFMMEAVQAFYTDPANFMSYNSREGGYLGNVYDSSEILQEHFELEINEETLFNDIFDSLDYSKGWANEMEYYDSPSDKLLYSWKYFKQVVKNRSRYFFGLVKDLNSEHYLINSNDMLKEIGDSIKKFNLINVLPAGTVIFRCRQHTKGDLTVTIPKGMTSPPDENAVNANRMSPAGISMFYGAFEVETSLAETLDYENIDLESCTTAGFRTNTELTIIDLSALPDLPSPFDQKKLKDYYRISFIRDFVQDLMSPIKRDGRVHIDYVPTQVVTEYFRFPFSDKLKGNKRINGIVYPSSKNGKKACVLFFDNPESLEVLDMISDTLRSSEVNSHREE</sequence>
<dbReference type="RefSeq" id="WP_110306482.1">
    <property type="nucleotide sequence ID" value="NZ_QJHK01000007.1"/>
</dbReference>
<dbReference type="Proteomes" id="UP000247903">
    <property type="component" value="Unassembled WGS sequence"/>
</dbReference>
<reference evidence="3 4" key="1">
    <citation type="submission" date="2018-05" db="EMBL/GenBank/DDBJ databases">
        <title>Flavobacterium sp. strain IMCC34759, incomplete genome.</title>
        <authorList>
            <person name="Joung Y."/>
            <person name="Cho J."/>
        </authorList>
    </citation>
    <scope>NUCLEOTIDE SEQUENCE [LARGE SCALE GENOMIC DNA]</scope>
    <source>
        <strain evidence="3 4">IMCC34759</strain>
    </source>
</reference>
<feature type="domain" description="HEPN/RES N-terminal" evidence="2">
    <location>
        <begin position="41"/>
        <end position="162"/>
    </location>
</feature>
<evidence type="ECO:0000259" key="1">
    <source>
        <dbReference type="Pfam" id="PF08808"/>
    </source>
</evidence>
<keyword evidence="4" id="KW-1185">Reference proteome</keyword>
<dbReference type="EMBL" id="QJHK01000007">
    <property type="protein sequence ID" value="PXY40871.1"/>
    <property type="molecule type" value="Genomic_DNA"/>
</dbReference>
<feature type="domain" description="RES" evidence="1">
    <location>
        <begin position="229"/>
        <end position="376"/>
    </location>
</feature>